<protein>
    <submittedName>
        <fullName evidence="3">UspA domain protein</fullName>
    </submittedName>
</protein>
<evidence type="ECO:0000259" key="2">
    <source>
        <dbReference type="Pfam" id="PF00582"/>
    </source>
</evidence>
<dbReference type="Gene3D" id="3.40.50.620">
    <property type="entry name" value="HUPs"/>
    <property type="match status" value="1"/>
</dbReference>
<sequence length="148" mass="16011">MTLFKKILIATDGSENNQTAVETGIEIAQACGSNVYVVYVIDMRTFESLPADVGMRDTYLLLQNEANTVLDRVRKLGGDLALETKILEGRPATEIVEFAAENSIDLIVIGTQGKTGIKRLLLGSVAETVIRSATSKVLVVKNNPITET</sequence>
<dbReference type="CDD" id="cd00293">
    <property type="entry name" value="USP-like"/>
    <property type="match status" value="1"/>
</dbReference>
<dbReference type="InterPro" id="IPR014729">
    <property type="entry name" value="Rossmann-like_a/b/a_fold"/>
</dbReference>
<dbReference type="KEGG" id="mpl:Mpal_1182"/>
<dbReference type="Proteomes" id="UP000002457">
    <property type="component" value="Chromosome"/>
</dbReference>
<dbReference type="EMBL" id="CP001338">
    <property type="protein sequence ID" value="ACL16523.1"/>
    <property type="molecule type" value="Genomic_DNA"/>
</dbReference>
<accession>B8GHB8</accession>
<dbReference type="PRINTS" id="PR01438">
    <property type="entry name" value="UNVRSLSTRESS"/>
</dbReference>
<dbReference type="Pfam" id="PF00582">
    <property type="entry name" value="Usp"/>
    <property type="match status" value="1"/>
</dbReference>
<dbReference type="SUPFAM" id="SSF52402">
    <property type="entry name" value="Adenine nucleotide alpha hydrolases-like"/>
    <property type="match status" value="1"/>
</dbReference>
<evidence type="ECO:0000313" key="4">
    <source>
        <dbReference type="Proteomes" id="UP000002457"/>
    </source>
</evidence>
<comment type="similarity">
    <text evidence="1">Belongs to the universal stress protein A family.</text>
</comment>
<dbReference type="GeneID" id="7270455"/>
<dbReference type="STRING" id="521011.Mpal_1182"/>
<proteinExistence type="inferred from homology"/>
<dbReference type="InterPro" id="IPR006015">
    <property type="entry name" value="Universal_stress_UspA"/>
</dbReference>
<evidence type="ECO:0000313" key="3">
    <source>
        <dbReference type="EMBL" id="ACL16523.1"/>
    </source>
</evidence>
<feature type="domain" description="UspA" evidence="2">
    <location>
        <begin position="4"/>
        <end position="141"/>
    </location>
</feature>
<dbReference type="RefSeq" id="WP_012617842.1">
    <property type="nucleotide sequence ID" value="NC_011832.1"/>
</dbReference>
<dbReference type="eggNOG" id="arCOG02053">
    <property type="taxonomic scope" value="Archaea"/>
</dbReference>
<dbReference type="PIRSF" id="PIRSF006276">
    <property type="entry name" value="UspA"/>
    <property type="match status" value="1"/>
</dbReference>
<dbReference type="InterPro" id="IPR006016">
    <property type="entry name" value="UspA"/>
</dbReference>
<dbReference type="PANTHER" id="PTHR46268">
    <property type="entry name" value="STRESS RESPONSE PROTEIN NHAX"/>
    <property type="match status" value="1"/>
</dbReference>
<reference evidence="3 4" key="1">
    <citation type="journal article" date="2015" name="Genome Announc.">
        <title>Complete Genome Sequence of Methanosphaerula palustris E1-9CT, a Hydrogenotrophic Methanogen Isolated from a Minerotrophic Fen Peatland.</title>
        <authorList>
            <person name="Cadillo-Quiroz H."/>
            <person name="Browne P."/>
            <person name="Kyrpides N."/>
            <person name="Woyke T."/>
            <person name="Goodwin L."/>
            <person name="Detter C."/>
            <person name="Yavitt J.B."/>
            <person name="Zinder S.H."/>
        </authorList>
    </citation>
    <scope>NUCLEOTIDE SEQUENCE [LARGE SCALE GENOMIC DNA]</scope>
    <source>
        <strain evidence="4">ATCC BAA-1556 / DSM 19958 / E1-9c</strain>
    </source>
</reference>
<evidence type="ECO:0000256" key="1">
    <source>
        <dbReference type="ARBA" id="ARBA00008791"/>
    </source>
</evidence>
<dbReference type="HOGENOM" id="CLU_049301_11_1_2"/>
<dbReference type="OrthoDB" id="105697at2157"/>
<organism evidence="3 4">
    <name type="scientific">Methanosphaerula palustris (strain ATCC BAA-1556 / DSM 19958 / E1-9c)</name>
    <dbReference type="NCBI Taxonomy" id="521011"/>
    <lineage>
        <taxon>Archaea</taxon>
        <taxon>Methanobacteriati</taxon>
        <taxon>Methanobacteriota</taxon>
        <taxon>Stenosarchaea group</taxon>
        <taxon>Methanomicrobia</taxon>
        <taxon>Methanomicrobiales</taxon>
        <taxon>Methanoregulaceae</taxon>
        <taxon>Methanosphaerula</taxon>
    </lineage>
</organism>
<gene>
    <name evidence="3" type="ordered locus">Mpal_1182</name>
</gene>
<keyword evidence="4" id="KW-1185">Reference proteome</keyword>
<dbReference type="PANTHER" id="PTHR46268:SF6">
    <property type="entry name" value="UNIVERSAL STRESS PROTEIN UP12"/>
    <property type="match status" value="1"/>
</dbReference>
<dbReference type="AlphaFoldDB" id="B8GHB8"/>
<name>B8GHB8_METPE</name>